<organism evidence="1 2">
    <name type="scientific">Rhodnius prolixus</name>
    <name type="common">Triatomid bug</name>
    <dbReference type="NCBI Taxonomy" id="13249"/>
    <lineage>
        <taxon>Eukaryota</taxon>
        <taxon>Metazoa</taxon>
        <taxon>Ecdysozoa</taxon>
        <taxon>Arthropoda</taxon>
        <taxon>Hexapoda</taxon>
        <taxon>Insecta</taxon>
        <taxon>Pterygota</taxon>
        <taxon>Neoptera</taxon>
        <taxon>Paraneoptera</taxon>
        <taxon>Hemiptera</taxon>
        <taxon>Heteroptera</taxon>
        <taxon>Panheteroptera</taxon>
        <taxon>Cimicomorpha</taxon>
        <taxon>Reduviidae</taxon>
        <taxon>Triatominae</taxon>
        <taxon>Rhodnius</taxon>
    </lineage>
</organism>
<dbReference type="GO" id="GO:0034450">
    <property type="term" value="F:ubiquitin-ubiquitin ligase activity"/>
    <property type="evidence" value="ECO:0007669"/>
    <property type="project" value="TreeGrafter"/>
</dbReference>
<dbReference type="Gene3D" id="1.10.1900.10">
    <property type="entry name" value="c-terminal domain of poly(a) binding protein"/>
    <property type="match status" value="2"/>
</dbReference>
<dbReference type="GO" id="GO:0005737">
    <property type="term" value="C:cytoplasm"/>
    <property type="evidence" value="ECO:0007669"/>
    <property type="project" value="TreeGrafter"/>
</dbReference>
<dbReference type="EnsemblMetazoa" id="RPRC014945-RA">
    <property type="protein sequence ID" value="RPRC014945-PA"/>
    <property type="gene ID" value="RPRC014945"/>
</dbReference>
<dbReference type="VEuPathDB" id="VectorBase:RPRC014945"/>
<evidence type="ECO:0000313" key="1">
    <source>
        <dbReference type="EnsemblMetazoa" id="RPRC014945-PA"/>
    </source>
</evidence>
<dbReference type="SMART" id="SM00517">
    <property type="entry name" value="PolyA"/>
    <property type="match status" value="2"/>
</dbReference>
<dbReference type="GO" id="GO:0090263">
    <property type="term" value="P:positive regulation of canonical Wnt signaling pathway"/>
    <property type="evidence" value="ECO:0007669"/>
    <property type="project" value="TreeGrafter"/>
</dbReference>
<dbReference type="eggNOG" id="ENOG502S3JJ">
    <property type="taxonomic scope" value="Eukaryota"/>
</dbReference>
<dbReference type="Proteomes" id="UP000015103">
    <property type="component" value="Unassembled WGS sequence"/>
</dbReference>
<dbReference type="EMBL" id="ACPB03009557">
    <property type="status" value="NOT_ANNOTATED_CDS"/>
    <property type="molecule type" value="Genomic_DNA"/>
</dbReference>
<accession>T1IF76</accession>
<dbReference type="InterPro" id="IPR002004">
    <property type="entry name" value="PABP_HYD_C"/>
</dbReference>
<dbReference type="OMA" id="PQKQKEM"/>
<dbReference type="InterPro" id="IPR036053">
    <property type="entry name" value="PABP-dom"/>
</dbReference>
<protein>
    <submittedName>
        <fullName evidence="1">PABC domain-containing protein</fullName>
    </submittedName>
</protein>
<dbReference type="PROSITE" id="PS51309">
    <property type="entry name" value="PABC"/>
    <property type="match status" value="1"/>
</dbReference>
<dbReference type="PANTHER" id="PTHR46276:SF1">
    <property type="entry name" value="E3 UBIQUITIN-PROTEIN LIGASE UBR5"/>
    <property type="match status" value="1"/>
</dbReference>
<dbReference type="GO" id="GO:0005634">
    <property type="term" value="C:nucleus"/>
    <property type="evidence" value="ECO:0007669"/>
    <property type="project" value="TreeGrafter"/>
</dbReference>
<evidence type="ECO:0000313" key="2">
    <source>
        <dbReference type="Proteomes" id="UP000015103"/>
    </source>
</evidence>
<dbReference type="HOGENOM" id="CLU_1557201_0_0_1"/>
<name>T1IF76_RHOPR</name>
<dbReference type="PANTHER" id="PTHR46276">
    <property type="entry name" value="E3 UBIQUITIN-PROTEIN LIGASE UBR5"/>
    <property type="match status" value="1"/>
</dbReference>
<dbReference type="InParanoid" id="T1IF76"/>
<dbReference type="EMBL" id="ACPB03009556">
    <property type="status" value="NOT_ANNOTATED_CDS"/>
    <property type="molecule type" value="Genomic_DNA"/>
</dbReference>
<dbReference type="GO" id="GO:0000209">
    <property type="term" value="P:protein polyubiquitination"/>
    <property type="evidence" value="ECO:0007669"/>
    <property type="project" value="TreeGrafter"/>
</dbReference>
<dbReference type="AlphaFoldDB" id="T1IF76"/>
<keyword evidence="2" id="KW-1185">Reference proteome</keyword>
<dbReference type="Pfam" id="PF00658">
    <property type="entry name" value="MLLE"/>
    <property type="match status" value="2"/>
</dbReference>
<dbReference type="STRING" id="13249.T1IF76"/>
<dbReference type="GO" id="GO:0003723">
    <property type="term" value="F:RNA binding"/>
    <property type="evidence" value="ECO:0007669"/>
    <property type="project" value="InterPro"/>
</dbReference>
<sequence length="172" mass="20034">MGPTTFDYILEKIRSKLRKLWKNCHGNPITIEEKLVITLSYKNEKLELGEELFYKVSDIESDLCAKITGMLLELDTNTIKQLLGDEELLCKAIIKAKKEYVEYTNQTKKREELGEKLYDLVCEKFRPEIASRLTGMLLELEPDLVQKLLKSPKELEEKLDVAYKTYLTYCDS</sequence>
<reference evidence="1" key="1">
    <citation type="submission" date="2015-05" db="UniProtKB">
        <authorList>
            <consortium name="EnsemblMetazoa"/>
        </authorList>
    </citation>
    <scope>IDENTIFICATION</scope>
</reference>
<dbReference type="SUPFAM" id="SSF63570">
    <property type="entry name" value="PABC (PABP) domain"/>
    <property type="match status" value="2"/>
</dbReference>
<proteinExistence type="predicted"/>